<reference evidence="2 3" key="1">
    <citation type="submission" date="2017-06" db="EMBL/GenBank/DDBJ databases">
        <title>Comparative genomic analysis of Ambrosia Fusariam Clade fungi.</title>
        <authorList>
            <person name="Stajich J.E."/>
            <person name="Carrillo J."/>
            <person name="Kijimoto T."/>
            <person name="Eskalen A."/>
            <person name="O'Donnell K."/>
            <person name="Kasson M."/>
        </authorList>
    </citation>
    <scope>NUCLEOTIDE SEQUENCE [LARGE SCALE GENOMIC DNA]</scope>
    <source>
        <strain evidence="2 3">NRRL62579</strain>
    </source>
</reference>
<keyword evidence="3" id="KW-1185">Reference proteome</keyword>
<name>A0A428TC17_9HYPO</name>
<evidence type="ECO:0000313" key="3">
    <source>
        <dbReference type="Proteomes" id="UP000287144"/>
    </source>
</evidence>
<feature type="region of interest" description="Disordered" evidence="1">
    <location>
        <begin position="59"/>
        <end position="84"/>
    </location>
</feature>
<accession>A0A428TC17</accession>
<gene>
    <name evidence="2" type="ORF">CEP52_009663</name>
</gene>
<evidence type="ECO:0000313" key="2">
    <source>
        <dbReference type="EMBL" id="RSL99571.1"/>
    </source>
</evidence>
<dbReference type="AlphaFoldDB" id="A0A428TC17"/>
<organism evidence="2 3">
    <name type="scientific">Fusarium oligoseptatum</name>
    <dbReference type="NCBI Taxonomy" id="2604345"/>
    <lineage>
        <taxon>Eukaryota</taxon>
        <taxon>Fungi</taxon>
        <taxon>Dikarya</taxon>
        <taxon>Ascomycota</taxon>
        <taxon>Pezizomycotina</taxon>
        <taxon>Sordariomycetes</taxon>
        <taxon>Hypocreomycetidae</taxon>
        <taxon>Hypocreales</taxon>
        <taxon>Nectriaceae</taxon>
        <taxon>Fusarium</taxon>
        <taxon>Fusarium solani species complex</taxon>
    </lineage>
</organism>
<feature type="compositionally biased region" description="Low complexity" evidence="1">
    <location>
        <begin position="63"/>
        <end position="73"/>
    </location>
</feature>
<evidence type="ECO:0000256" key="1">
    <source>
        <dbReference type="SAM" id="MobiDB-lite"/>
    </source>
</evidence>
<protein>
    <submittedName>
        <fullName evidence="2">Uncharacterized protein</fullName>
    </submittedName>
</protein>
<sequence length="169" mass="18900">MSIAETVVDIERMDASNFKILYIGGHCDNCARRMGMEQVEKMILREDIETKLMRLQEHFGAPSSKVSSTKSSTQEPAPGKPPLQQAVYDPNNICSSGPCTKPVISIDSRRGLFCEEHTCAARYWGCLTDAVTKKNGPQRSPYCSAHTCERFGCEMRVANRDSIYCEKHS</sequence>
<dbReference type="Proteomes" id="UP000287144">
    <property type="component" value="Unassembled WGS sequence"/>
</dbReference>
<proteinExistence type="predicted"/>
<comment type="caution">
    <text evidence="2">The sequence shown here is derived from an EMBL/GenBank/DDBJ whole genome shotgun (WGS) entry which is preliminary data.</text>
</comment>
<dbReference type="EMBL" id="NKCK01000103">
    <property type="protein sequence ID" value="RSL99571.1"/>
    <property type="molecule type" value="Genomic_DNA"/>
</dbReference>